<keyword evidence="3" id="KW-1185">Reference proteome</keyword>
<evidence type="ECO:0000313" key="3">
    <source>
        <dbReference type="Proteomes" id="UP001642360"/>
    </source>
</evidence>
<accession>A0ABC8SJZ8</accession>
<sequence length="71" mass="8203">MGDNASEMKVVEFKDYIQLSDHMGKRFPHLNDIWLSTEMQALGGLKIVLFIFRKSLTNQDRTPIGKFNAQM</sequence>
<evidence type="ECO:0000256" key="1">
    <source>
        <dbReference type="SAM" id="Phobius"/>
    </source>
</evidence>
<dbReference type="AlphaFoldDB" id="A0ABC8SJZ8"/>
<feature type="transmembrane region" description="Helical" evidence="1">
    <location>
        <begin position="33"/>
        <end position="52"/>
    </location>
</feature>
<dbReference type="EMBL" id="CAUOFW020002701">
    <property type="protein sequence ID" value="CAK9155383.1"/>
    <property type="molecule type" value="Genomic_DNA"/>
</dbReference>
<dbReference type="Proteomes" id="UP001642360">
    <property type="component" value="Unassembled WGS sequence"/>
</dbReference>
<evidence type="ECO:0000313" key="2">
    <source>
        <dbReference type="EMBL" id="CAK9155383.1"/>
    </source>
</evidence>
<proteinExistence type="predicted"/>
<comment type="caution">
    <text evidence="2">The sequence shown here is derived from an EMBL/GenBank/DDBJ whole genome shotgun (WGS) entry which is preliminary data.</text>
</comment>
<organism evidence="2 3">
    <name type="scientific">Ilex paraguariensis</name>
    <name type="common">yerba mate</name>
    <dbReference type="NCBI Taxonomy" id="185542"/>
    <lineage>
        <taxon>Eukaryota</taxon>
        <taxon>Viridiplantae</taxon>
        <taxon>Streptophyta</taxon>
        <taxon>Embryophyta</taxon>
        <taxon>Tracheophyta</taxon>
        <taxon>Spermatophyta</taxon>
        <taxon>Magnoliopsida</taxon>
        <taxon>eudicotyledons</taxon>
        <taxon>Gunneridae</taxon>
        <taxon>Pentapetalae</taxon>
        <taxon>asterids</taxon>
        <taxon>campanulids</taxon>
        <taxon>Aquifoliales</taxon>
        <taxon>Aquifoliaceae</taxon>
        <taxon>Ilex</taxon>
    </lineage>
</organism>
<keyword evidence="1" id="KW-0812">Transmembrane</keyword>
<name>A0ABC8SJZ8_9AQUA</name>
<reference evidence="2 3" key="1">
    <citation type="submission" date="2024-02" db="EMBL/GenBank/DDBJ databases">
        <authorList>
            <person name="Vignale AGUSTIN F."/>
            <person name="Sosa J E."/>
            <person name="Modenutti C."/>
        </authorList>
    </citation>
    <scope>NUCLEOTIDE SEQUENCE [LARGE SCALE GENOMIC DNA]</scope>
</reference>
<gene>
    <name evidence="2" type="ORF">ILEXP_LOCUS23789</name>
</gene>
<keyword evidence="1" id="KW-0472">Membrane</keyword>
<keyword evidence="1" id="KW-1133">Transmembrane helix</keyword>
<protein>
    <submittedName>
        <fullName evidence="2">Uncharacterized protein</fullName>
    </submittedName>
</protein>